<dbReference type="EMBL" id="SWFM01000001">
    <property type="protein sequence ID" value="TKD72428.1"/>
    <property type="molecule type" value="Genomic_DNA"/>
</dbReference>
<dbReference type="InterPro" id="IPR032710">
    <property type="entry name" value="NTF2-like_dom_sf"/>
</dbReference>
<dbReference type="GO" id="GO:0071555">
    <property type="term" value="P:cell wall organization"/>
    <property type="evidence" value="ECO:0007669"/>
    <property type="project" value="TreeGrafter"/>
</dbReference>
<comment type="caution">
    <text evidence="8">The sequence shown here is derived from an EMBL/GenBank/DDBJ whole genome shotgun (WGS) entry which is preliminary data.</text>
</comment>
<dbReference type="Pfam" id="PF00905">
    <property type="entry name" value="Transpeptidase"/>
    <property type="match status" value="1"/>
</dbReference>
<feature type="domain" description="NTF2-like N-terminal transpeptidase" evidence="7">
    <location>
        <begin position="28"/>
        <end position="149"/>
    </location>
</feature>
<keyword evidence="4" id="KW-0732">Signal</keyword>
<dbReference type="InterPro" id="IPR007887">
    <property type="entry name" value="MecA_N"/>
</dbReference>
<evidence type="ECO:0000256" key="2">
    <source>
        <dbReference type="ARBA" id="ARBA00007171"/>
    </source>
</evidence>
<dbReference type="GO" id="GO:0071972">
    <property type="term" value="F:peptidoglycan L,D-transpeptidase activity"/>
    <property type="evidence" value="ECO:0007669"/>
    <property type="project" value="TreeGrafter"/>
</dbReference>
<feature type="chain" id="PRO_5039279788" evidence="4">
    <location>
        <begin position="29"/>
        <end position="670"/>
    </location>
</feature>
<dbReference type="GO" id="GO:0009002">
    <property type="term" value="F:serine-type D-Ala-D-Ala carboxypeptidase activity"/>
    <property type="evidence" value="ECO:0007669"/>
    <property type="project" value="UniProtKB-EC"/>
</dbReference>
<dbReference type="InterPro" id="IPR001460">
    <property type="entry name" value="PCN-bd_Tpept"/>
</dbReference>
<feature type="domain" description="Penicillin-binding protein dimerisation" evidence="6">
    <location>
        <begin position="158"/>
        <end position="315"/>
    </location>
</feature>
<feature type="signal peptide" evidence="4">
    <location>
        <begin position="1"/>
        <end position="28"/>
    </location>
</feature>
<dbReference type="AlphaFoldDB" id="A0A4V6WS20"/>
<dbReference type="Gene3D" id="3.90.1310.10">
    <property type="entry name" value="Penicillin-binding protein 2a (Domain 2)"/>
    <property type="match status" value="1"/>
</dbReference>
<dbReference type="PANTHER" id="PTHR30627:SF25">
    <property type="entry name" value="PENICILLIN-BINDING PROTEIN 3"/>
    <property type="match status" value="1"/>
</dbReference>
<dbReference type="Gene3D" id="3.40.710.10">
    <property type="entry name" value="DD-peptidase/beta-lactamase superfamily"/>
    <property type="match status" value="1"/>
</dbReference>
<dbReference type="GO" id="GO:0046677">
    <property type="term" value="P:response to antibiotic"/>
    <property type="evidence" value="ECO:0007669"/>
    <property type="project" value="InterPro"/>
</dbReference>
<dbReference type="InterPro" id="IPR050515">
    <property type="entry name" value="Beta-lactam/transpept"/>
</dbReference>
<proteinExistence type="inferred from homology"/>
<comment type="similarity">
    <text evidence="2">Belongs to the transpeptidase family.</text>
</comment>
<protein>
    <submittedName>
        <fullName evidence="8">Penicillin-binding transpeptidase domain-containing protein</fullName>
    </submittedName>
</protein>
<evidence type="ECO:0000313" key="9">
    <source>
        <dbReference type="Proteomes" id="UP000310541"/>
    </source>
</evidence>
<gene>
    <name evidence="8" type="ORF">FBF83_06525</name>
</gene>
<dbReference type="GO" id="GO:0008658">
    <property type="term" value="F:penicillin binding"/>
    <property type="evidence" value="ECO:0007669"/>
    <property type="project" value="InterPro"/>
</dbReference>
<dbReference type="UniPathway" id="UPA00219"/>
<accession>A0A4V6WS20</accession>
<dbReference type="OrthoDB" id="9766847at2"/>
<dbReference type="SUPFAM" id="SSF56519">
    <property type="entry name" value="Penicillin binding protein dimerisation domain"/>
    <property type="match status" value="1"/>
</dbReference>
<dbReference type="SUPFAM" id="SSF54427">
    <property type="entry name" value="NTF2-like"/>
    <property type="match status" value="1"/>
</dbReference>
<evidence type="ECO:0000313" key="8">
    <source>
        <dbReference type="EMBL" id="TKD72428.1"/>
    </source>
</evidence>
<evidence type="ECO:0000259" key="5">
    <source>
        <dbReference type="Pfam" id="PF00905"/>
    </source>
</evidence>
<dbReference type="Pfam" id="PF05223">
    <property type="entry name" value="MecA_N"/>
    <property type="match status" value="1"/>
</dbReference>
<evidence type="ECO:0000256" key="3">
    <source>
        <dbReference type="ARBA" id="ARBA00023136"/>
    </source>
</evidence>
<dbReference type="Pfam" id="PF03717">
    <property type="entry name" value="PBP_dimer"/>
    <property type="match status" value="1"/>
</dbReference>
<dbReference type="InterPro" id="IPR012338">
    <property type="entry name" value="Beta-lactam/transpept-like"/>
</dbReference>
<evidence type="ECO:0000256" key="4">
    <source>
        <dbReference type="SAM" id="SignalP"/>
    </source>
</evidence>
<dbReference type="GO" id="GO:0009252">
    <property type="term" value="P:peptidoglycan biosynthetic process"/>
    <property type="evidence" value="ECO:0007669"/>
    <property type="project" value="UniProtKB-UniPathway"/>
</dbReference>
<evidence type="ECO:0000256" key="1">
    <source>
        <dbReference type="ARBA" id="ARBA00004370"/>
    </source>
</evidence>
<evidence type="ECO:0000259" key="7">
    <source>
        <dbReference type="Pfam" id="PF05223"/>
    </source>
</evidence>
<evidence type="ECO:0000259" key="6">
    <source>
        <dbReference type="Pfam" id="PF03717"/>
    </source>
</evidence>
<organism evidence="8 9">
    <name type="scientific">Guptibacillus hwajinpoensis</name>
    <dbReference type="NCBI Taxonomy" id="208199"/>
    <lineage>
        <taxon>Bacteria</taxon>
        <taxon>Bacillati</taxon>
        <taxon>Bacillota</taxon>
        <taxon>Bacilli</taxon>
        <taxon>Bacillales</taxon>
        <taxon>Guptibacillaceae</taxon>
        <taxon>Guptibacillus</taxon>
    </lineage>
</organism>
<reference evidence="8 9" key="1">
    <citation type="submission" date="2019-04" db="EMBL/GenBank/DDBJ databases">
        <title>Genome sequence of Bacillus hwajinpoensis strain Y2.</title>
        <authorList>
            <person name="Fair J.L."/>
            <person name="Maclea K.S."/>
        </authorList>
    </citation>
    <scope>NUCLEOTIDE SEQUENCE [LARGE SCALE GENOMIC DNA]</scope>
    <source>
        <strain evidence="8 9">Y2</strain>
    </source>
</reference>
<dbReference type="SUPFAM" id="SSF56601">
    <property type="entry name" value="beta-lactamase/transpeptidase-like"/>
    <property type="match status" value="1"/>
</dbReference>
<dbReference type="Proteomes" id="UP000310541">
    <property type="component" value="Unassembled WGS sequence"/>
</dbReference>
<dbReference type="InterPro" id="IPR005311">
    <property type="entry name" value="PBP_dimer"/>
</dbReference>
<comment type="subcellular location">
    <subcellularLocation>
        <location evidence="1">Membrane</location>
    </subcellularLocation>
</comment>
<dbReference type="GO" id="GO:0005886">
    <property type="term" value="C:plasma membrane"/>
    <property type="evidence" value="ECO:0007669"/>
    <property type="project" value="TreeGrafter"/>
</dbReference>
<dbReference type="PROSITE" id="PS51257">
    <property type="entry name" value="PROKAR_LIPOPROTEIN"/>
    <property type="match status" value="1"/>
</dbReference>
<dbReference type="PANTHER" id="PTHR30627">
    <property type="entry name" value="PEPTIDOGLYCAN D,D-TRANSPEPTIDASE"/>
    <property type="match status" value="1"/>
</dbReference>
<keyword evidence="3" id="KW-0472">Membrane</keyword>
<feature type="domain" description="Penicillin-binding protein transpeptidase" evidence="5">
    <location>
        <begin position="360"/>
        <end position="666"/>
    </location>
</feature>
<dbReference type="InterPro" id="IPR036138">
    <property type="entry name" value="PBP_dimer_sf"/>
</dbReference>
<dbReference type="Gene3D" id="3.10.450.100">
    <property type="entry name" value="NTF2-like, domain 1"/>
    <property type="match status" value="1"/>
</dbReference>
<dbReference type="Gene3D" id="3.30.1390.30">
    <property type="entry name" value="Penicillin-binding protein 2a, domain 3"/>
    <property type="match status" value="1"/>
</dbReference>
<name>A0A4V6WS20_9BACL</name>
<sequence>MLILNFRSFLVTGLFILLLAGCSSPPSAIDAFDTYVKNWNKQEFSSMYDQLSPATQKSISKEEFVERYKTIYKDVEARDLKVTFKKPEEEPEPNEEGEVSFPFSVSMQTLAGEVAFENEATLVLTEEEDSETYGVNWNPSFIFKELKEGEEVSINSAVPTRGEITDRNSADLAVNGAVNEIGVVPEKIESDKDKILSELSEVLKVSVEDLEKDLNQSWVQTDPTQFVPIKSVMKSEKELVKEAKNITGVMVSEKTERIYPFGESAAHLTGYIRNLQKEDLEEYAAKGYSSYEKIGVAGLEQVYEEKLHGETGWTIAIKGTDSESDKEIASKPKVDGENIQVTIDSTVQEMLYKQLDGEPGTAVALHPTTGETLALTSSPSYNPNDFTLGFDEGEYAALAGDKNQPFAAKFNKTYSPGSTVKPLTAAIALQDGDLDPKAKEEIDGLKWQKDSSWGGYSVTRVKPADPEVTLEEALIHSDNIYFARKALDLGADKFQKGLESFLIGQDVDFPFPTENSSVSNKELGSGILLADSGYGQGQLQISPYHLAMTYTTFANEGKMIKPTLKMDEDSPQTVEVVSPEVASVVNDALSKVVSSPEGTAHDPVVKGISIAGKTGTAELKGAGEETGQENGLFVAYNTDRKDLLIAMMVENASSHDITGKVKKVFRDMQP</sequence>